<evidence type="ECO:0000256" key="1">
    <source>
        <dbReference type="SAM" id="Phobius"/>
    </source>
</evidence>
<dbReference type="EMBL" id="SZZH01000003">
    <property type="protein sequence ID" value="TKV58443.1"/>
    <property type="molecule type" value="Genomic_DNA"/>
</dbReference>
<gene>
    <name evidence="2" type="ORF">FDO65_12825</name>
</gene>
<feature type="transmembrane region" description="Helical" evidence="1">
    <location>
        <begin position="465"/>
        <end position="485"/>
    </location>
</feature>
<proteinExistence type="predicted"/>
<reference evidence="2 3" key="1">
    <citation type="submission" date="2019-05" db="EMBL/GenBank/DDBJ databases">
        <title>Nakamurella sp. N5BH11, whole genome shotgun sequence.</title>
        <authorList>
            <person name="Tuo L."/>
        </authorList>
    </citation>
    <scope>NUCLEOTIDE SEQUENCE [LARGE SCALE GENOMIC DNA]</scope>
    <source>
        <strain evidence="2 3">N5BH11</strain>
    </source>
</reference>
<protein>
    <recommendedName>
        <fullName evidence="4">ABC transporter permease</fullName>
    </recommendedName>
</protein>
<feature type="transmembrane region" description="Helical" evidence="1">
    <location>
        <begin position="277"/>
        <end position="295"/>
    </location>
</feature>
<feature type="transmembrane region" description="Helical" evidence="1">
    <location>
        <begin position="224"/>
        <end position="245"/>
    </location>
</feature>
<dbReference type="RefSeq" id="WP_137450106.1">
    <property type="nucleotide sequence ID" value="NZ_SZZH01000003.1"/>
</dbReference>
<organism evidence="2 3">
    <name type="scientific">Nakamurella flava</name>
    <dbReference type="NCBI Taxonomy" id="2576308"/>
    <lineage>
        <taxon>Bacteria</taxon>
        <taxon>Bacillati</taxon>
        <taxon>Actinomycetota</taxon>
        <taxon>Actinomycetes</taxon>
        <taxon>Nakamurellales</taxon>
        <taxon>Nakamurellaceae</taxon>
        <taxon>Nakamurella</taxon>
    </lineage>
</organism>
<comment type="caution">
    <text evidence="2">The sequence shown here is derived from an EMBL/GenBank/DDBJ whole genome shotgun (WGS) entry which is preliminary data.</text>
</comment>
<feature type="transmembrane region" description="Helical" evidence="1">
    <location>
        <begin position="356"/>
        <end position="374"/>
    </location>
</feature>
<evidence type="ECO:0008006" key="4">
    <source>
        <dbReference type="Google" id="ProtNLM"/>
    </source>
</evidence>
<evidence type="ECO:0000313" key="2">
    <source>
        <dbReference type="EMBL" id="TKV58443.1"/>
    </source>
</evidence>
<name>A0A4U6QE86_9ACTN</name>
<sequence length="566" mass="57571">MSDVTDLPPGSSRMLDRMPQDVRLAVRLAVPRGRAGTLRCALVVVGIAGCVAVLLFLTAFPGAVQARQVREVAVTPAPVQDGWSWTTGRPVAGGEFFAARWEVTMGGHPVHGEDLFAPDPSSTPLPPGVTRFPGPGELVVSPALAHLLADGTARPPAVEGTVIGEIAPDGLLGPDDLRFYRGTAAPTAPTADGPLLGTAATGWGHGLANWERRGADPADRPTTVLLVAGSVVTGLTAVGLLVLLARLDGVTAVRQSVALRLLGVSTARRRRVGAVRGAILALVTVVLGAAGFAALRAGAGQLRLGPSSFFPSDLTVPSAAAALVVMLVGAVMIRVGTRLPDRVDLAAEEHAPPRPFGAQLAFLLAASITLALAWSAGADSRGAGRLVLGTMTLALLAVLGAVAVLVPWSVDVLVDRPGVVGDPRERRVLSRPFGAAAGLLTAVFVLLAVVHSDDAGAGLVATARTGLWVAVPAVGLFLVAGTVLAADRLGPRRRSELAAAVLLPTAVGVVLAVPTAGLVIWAAARAAHLEIPTAAPWSALVWAVAIAVLMTARSAPAGPPAGRTLE</sequence>
<keyword evidence="1" id="KW-1133">Transmembrane helix</keyword>
<feature type="transmembrane region" description="Helical" evidence="1">
    <location>
        <begin position="534"/>
        <end position="552"/>
    </location>
</feature>
<keyword evidence="3" id="KW-1185">Reference proteome</keyword>
<feature type="transmembrane region" description="Helical" evidence="1">
    <location>
        <begin position="40"/>
        <end position="60"/>
    </location>
</feature>
<feature type="transmembrane region" description="Helical" evidence="1">
    <location>
        <begin position="428"/>
        <end position="450"/>
    </location>
</feature>
<dbReference type="Proteomes" id="UP000306985">
    <property type="component" value="Unassembled WGS sequence"/>
</dbReference>
<feature type="transmembrane region" description="Helical" evidence="1">
    <location>
        <begin position="497"/>
        <end position="522"/>
    </location>
</feature>
<feature type="transmembrane region" description="Helical" evidence="1">
    <location>
        <begin position="386"/>
        <end position="408"/>
    </location>
</feature>
<accession>A0A4U6QE86</accession>
<keyword evidence="1" id="KW-0812">Transmembrane</keyword>
<feature type="transmembrane region" description="Helical" evidence="1">
    <location>
        <begin position="315"/>
        <end position="335"/>
    </location>
</feature>
<dbReference type="OrthoDB" id="3654456at2"/>
<keyword evidence="1" id="KW-0472">Membrane</keyword>
<evidence type="ECO:0000313" key="3">
    <source>
        <dbReference type="Proteomes" id="UP000306985"/>
    </source>
</evidence>
<dbReference type="AlphaFoldDB" id="A0A4U6QE86"/>